<feature type="domain" description="Disease resistance protein At4g27190-like leucine-rich repeats" evidence="1">
    <location>
        <begin position="771"/>
        <end position="871"/>
    </location>
</feature>
<dbReference type="InterPro" id="IPR032675">
    <property type="entry name" value="LRR_dom_sf"/>
</dbReference>
<accession>R7WFG9</accession>
<dbReference type="Pfam" id="PF23247">
    <property type="entry name" value="LRR_RPS2"/>
    <property type="match status" value="1"/>
</dbReference>
<dbReference type="PANTHER" id="PTHR33463:SF34">
    <property type="entry name" value="DISEASE RESISTANCE PROTEIN RPS2"/>
    <property type="match status" value="1"/>
</dbReference>
<dbReference type="InterPro" id="IPR057135">
    <property type="entry name" value="At4g27190-like_LRR"/>
</dbReference>
<proteinExistence type="predicted"/>
<dbReference type="AlphaFoldDB" id="R7WFG9"/>
<protein>
    <recommendedName>
        <fullName evidence="1">Disease resistance protein At4g27190-like leucine-rich repeats domain-containing protein</fullName>
    </recommendedName>
</protein>
<reference evidence="2" key="1">
    <citation type="submission" date="2015-06" db="UniProtKB">
        <authorList>
            <consortium name="EnsemblPlants"/>
        </authorList>
    </citation>
    <scope>IDENTIFICATION</scope>
</reference>
<dbReference type="PANTHER" id="PTHR33463">
    <property type="entry name" value="NB-ARC DOMAIN-CONTAINING PROTEIN-RELATED"/>
    <property type="match status" value="1"/>
</dbReference>
<organism evidence="2">
    <name type="scientific">Aegilops tauschii</name>
    <name type="common">Tausch's goatgrass</name>
    <name type="synonym">Aegilops squarrosa</name>
    <dbReference type="NCBI Taxonomy" id="37682"/>
    <lineage>
        <taxon>Eukaryota</taxon>
        <taxon>Viridiplantae</taxon>
        <taxon>Streptophyta</taxon>
        <taxon>Embryophyta</taxon>
        <taxon>Tracheophyta</taxon>
        <taxon>Spermatophyta</taxon>
        <taxon>Magnoliopsida</taxon>
        <taxon>Liliopsida</taxon>
        <taxon>Poales</taxon>
        <taxon>Poaceae</taxon>
        <taxon>BOP clade</taxon>
        <taxon>Pooideae</taxon>
        <taxon>Triticodae</taxon>
        <taxon>Triticeae</taxon>
        <taxon>Triticinae</taxon>
        <taxon>Aegilops</taxon>
    </lineage>
</organism>
<name>R7WFG9_AEGTA</name>
<dbReference type="InterPro" id="IPR050905">
    <property type="entry name" value="Plant_NBS-LRR"/>
</dbReference>
<dbReference type="EnsemblPlants" id="EMT19920">
    <property type="protein sequence ID" value="EMT19920"/>
    <property type="gene ID" value="F775_18548"/>
</dbReference>
<evidence type="ECO:0000259" key="1">
    <source>
        <dbReference type="Pfam" id="PF23247"/>
    </source>
</evidence>
<sequence>MQVIKADTIDVAVERILLELGKDTTRSRENSIYFDGWDGLGASAVLQSVAKRLGASNEQSMRPAELQFEKIIHIDCSKWESRRAMQREIAEQLNLPNWVMEMLDKQDEEDDFNGLDQGSRTEIAQVVREIYQTTQNHRFLVILHNGSSEEIDIFDFGLSLDRYANSKILWTFQGRFRIAPKMTDSVKKSRTTDVILSASSGERDPREHWFYLVREEAAQVAFNKHGHCIIDPGIATNCVLYALILSWFGLRINDYDWANHSSNYWVCDGVIALTDIDKAWQVGNVLQHEVPLLHINTRLNKDESAVMASYHPARSAELMPYWTTTTTSTFGFVVSPCGVIPNNTFRHSHRLGVLKLSRCAFSFSSPPFLYCQGLRFLWLDHCQDLPTRSTTDHHHTEADKEDELDSNTTSLWECFRSLWVLDLRCTDCDWILSARMMDLMTQLRELNVMGAENLDMSHLRGRMRNIRKLRVTKSTCFFSNHVFSEMESMELLVFSGNYLEQHMLSLSVSASNSRLKAVIVDGCTRVKTLNLTGVEARSLPKQIILLGCEKLRAMLWPLSVTKEELPKVLHIDTTSSLATAYGGEVPVVHPHTDLSFHREKGEMFLLKHQKEEMFKGGWWICLTDARLLRSLSPVESFLEASVIHIDICTAPDVGGSNIQRTRSDKLEQVQQHISTLMHSKYRDAFRDAPVAAVMMRDCPELEKWWHANYTCLIKVMMPGQGNRLLEDAGGASTSALLLPKFMCDLVTSPHVYDNLSITNIPGPPHGSGWDRLRWCRVERCPRLVHVLPLSMWDKYTLQRLGTIEIVHCGDVREVFPLSPELQEQDKILEFLNLRRIHLHELPKLQHICGRRMFMPKLETIKLRGCWSLRRLPAVGRNTKPPKVDCEKEWWDNLEWDGLEKGHDPSLYEPSHSLYNKAQLPRGTVLR</sequence>
<dbReference type="SUPFAM" id="SSF52058">
    <property type="entry name" value="L domain-like"/>
    <property type="match status" value="1"/>
</dbReference>
<dbReference type="Gene3D" id="3.80.10.10">
    <property type="entry name" value="Ribonuclease Inhibitor"/>
    <property type="match status" value="2"/>
</dbReference>
<evidence type="ECO:0000313" key="2">
    <source>
        <dbReference type="EnsemblPlants" id="EMT19920"/>
    </source>
</evidence>